<dbReference type="Pfam" id="PF23074">
    <property type="entry name" value="PH_FT_N"/>
    <property type="match status" value="1"/>
</dbReference>
<evidence type="ECO:0000313" key="4">
    <source>
        <dbReference type="Proteomes" id="UP001175261"/>
    </source>
</evidence>
<organism evidence="3 4">
    <name type="scientific">Sarocladium strictum</name>
    <name type="common">Black bundle disease fungus</name>
    <name type="synonym">Acremonium strictum</name>
    <dbReference type="NCBI Taxonomy" id="5046"/>
    <lineage>
        <taxon>Eukaryota</taxon>
        <taxon>Fungi</taxon>
        <taxon>Dikarya</taxon>
        <taxon>Ascomycota</taxon>
        <taxon>Pezizomycotina</taxon>
        <taxon>Sordariomycetes</taxon>
        <taxon>Hypocreomycetidae</taxon>
        <taxon>Hypocreales</taxon>
        <taxon>Sarocladiaceae</taxon>
        <taxon>Sarocladium</taxon>
    </lineage>
</organism>
<proteinExistence type="predicted"/>
<comment type="caution">
    <text evidence="3">The sequence shown here is derived from an EMBL/GenBank/DDBJ whole genome shotgun (WGS) entry which is preliminary data.</text>
</comment>
<sequence length="458" mass="52636">MPGATDNMHDPLAVEVRLLTGCGVEAERCRTVAVSLEGLRLVVAEANHPDMFATIDEMRRCGRLLDGIAQESALYQDRVPIVLDHLNVVLPSLARSLRDITGYWEDTSRSVQERWRCIYHNLELLLINSRDFDFNQLEADRARIMVLREASGIPAPSTPVGELVRAAALEVTDATPQLHWARRIFSLPLSSRTALTGQSRSWALGPYLPYGRWEAPPGCCILFRRSFDDHRLTALFYVDAQDGCPYIVLRSYDDVHPQPSYSRRGAHELCITRLGSSLRFNRWSHSQDRSQPWATMYFLTWEELVLMHCTFVSLKCRSPLTRNVNPKDFSVSREERLFQARILDDGSTHSLLVLRDLDTQGLRLQASVYEDELRKCPIWTAFITHQATSPTWLRRVGRRRFRLRDIHLYVFCSQYQQQNQRRGTAGEFEIEFLHEDCMHHPSLVHLLHGLLLVVGTIS</sequence>
<keyword evidence="4" id="KW-1185">Reference proteome</keyword>
<evidence type="ECO:0000259" key="2">
    <source>
        <dbReference type="Pfam" id="PF23076"/>
    </source>
</evidence>
<gene>
    <name evidence="3" type="ORF">NLU13_2310</name>
</gene>
<feature type="domain" description="PH" evidence="1">
    <location>
        <begin position="219"/>
        <end position="321"/>
    </location>
</feature>
<evidence type="ECO:0000259" key="1">
    <source>
        <dbReference type="Pfam" id="PF23074"/>
    </source>
</evidence>
<dbReference type="AlphaFoldDB" id="A0AA39GSK8"/>
<accession>A0AA39GSK8</accession>
<reference evidence="3" key="1">
    <citation type="submission" date="2022-10" db="EMBL/GenBank/DDBJ databases">
        <title>Determination and structural analysis of whole genome sequence of Sarocladium strictum F4-1.</title>
        <authorList>
            <person name="Hu L."/>
            <person name="Jiang Y."/>
        </authorList>
    </citation>
    <scope>NUCLEOTIDE SEQUENCE</scope>
    <source>
        <strain evidence="3">F4-1</strain>
    </source>
</reference>
<feature type="domain" description="PH" evidence="2">
    <location>
        <begin position="336"/>
        <end position="435"/>
    </location>
</feature>
<dbReference type="Proteomes" id="UP001175261">
    <property type="component" value="Unassembled WGS sequence"/>
</dbReference>
<evidence type="ECO:0000313" key="3">
    <source>
        <dbReference type="EMBL" id="KAK0392815.1"/>
    </source>
</evidence>
<dbReference type="Pfam" id="PF23076">
    <property type="entry name" value="PH_FT_C"/>
    <property type="match status" value="1"/>
</dbReference>
<dbReference type="InterPro" id="IPR057081">
    <property type="entry name" value="PH_N"/>
</dbReference>
<dbReference type="EMBL" id="JAPDFR010000001">
    <property type="protein sequence ID" value="KAK0392815.1"/>
    <property type="molecule type" value="Genomic_DNA"/>
</dbReference>
<protein>
    <submittedName>
        <fullName evidence="3">Uncharacterized protein</fullName>
    </submittedName>
</protein>
<name>A0AA39GSK8_SARSR</name>
<dbReference type="InterPro" id="IPR057082">
    <property type="entry name" value="PH_C"/>
</dbReference>